<dbReference type="OrthoDB" id="6713266at2"/>
<reference evidence="2 3" key="1">
    <citation type="journal article" date="2015" name="Int. J. Syst. Evol. Microbiol.">
        <title>Acinetobacter equi sp. nov. isolated from horse faeces.</title>
        <authorList>
            <person name="Poppel M.T."/>
            <person name="Skiebe E."/>
            <person name="Laue M."/>
            <person name="Bergmann H."/>
            <person name="Ebersberger I."/>
            <person name="Garn T."/>
            <person name="Fruth A."/>
            <person name="Baumgardt S."/>
            <person name="Busse H.J."/>
            <person name="Wilharm G."/>
        </authorList>
    </citation>
    <scope>NUCLEOTIDE SEQUENCE [LARGE SCALE GENOMIC DNA]</scope>
    <source>
        <strain evidence="2 3">114</strain>
    </source>
</reference>
<evidence type="ECO:0000256" key="1">
    <source>
        <dbReference type="SAM" id="Phobius"/>
    </source>
</evidence>
<name>A0A0N9VRH0_9GAMM</name>
<feature type="transmembrane region" description="Helical" evidence="1">
    <location>
        <begin position="6"/>
        <end position="28"/>
    </location>
</feature>
<evidence type="ECO:0000313" key="2">
    <source>
        <dbReference type="EMBL" id="ALH95950.1"/>
    </source>
</evidence>
<sequence>MPKNFVIRFASVLFTILIIAALVIHFTLADTSRLIVLLWIYTVPLSLGITAFISIIFAKDSELGIPTSNQ</sequence>
<feature type="transmembrane region" description="Helical" evidence="1">
    <location>
        <begin position="35"/>
        <end position="58"/>
    </location>
</feature>
<dbReference type="AlphaFoldDB" id="A0A0N9VRH0"/>
<accession>A0A0N9VRH0</accession>
<organism evidence="2 3">
    <name type="scientific">Acinetobacter equi</name>
    <dbReference type="NCBI Taxonomy" id="1324350"/>
    <lineage>
        <taxon>Bacteria</taxon>
        <taxon>Pseudomonadati</taxon>
        <taxon>Pseudomonadota</taxon>
        <taxon>Gammaproteobacteria</taxon>
        <taxon>Moraxellales</taxon>
        <taxon>Moraxellaceae</taxon>
        <taxon>Acinetobacter</taxon>
    </lineage>
</organism>
<dbReference type="Proteomes" id="UP000064939">
    <property type="component" value="Chromosome"/>
</dbReference>
<keyword evidence="3" id="KW-1185">Reference proteome</keyword>
<keyword evidence="1" id="KW-0812">Transmembrane</keyword>
<protein>
    <submittedName>
        <fullName evidence="2">Uncharacterized protein</fullName>
    </submittedName>
</protein>
<dbReference type="EMBL" id="CP012808">
    <property type="protein sequence ID" value="ALH95950.1"/>
    <property type="molecule type" value="Genomic_DNA"/>
</dbReference>
<gene>
    <name evidence="2" type="ORF">AOY20_10645</name>
</gene>
<keyword evidence="1" id="KW-0472">Membrane</keyword>
<keyword evidence="1" id="KW-1133">Transmembrane helix</keyword>
<evidence type="ECO:0000313" key="3">
    <source>
        <dbReference type="Proteomes" id="UP000064939"/>
    </source>
</evidence>
<dbReference type="KEGG" id="aei:AOY20_10645"/>
<proteinExistence type="predicted"/>